<dbReference type="EMBL" id="CAJHNH020000185">
    <property type="protein sequence ID" value="CAG5115939.1"/>
    <property type="molecule type" value="Genomic_DNA"/>
</dbReference>
<dbReference type="EC" id="2.4.1.-" evidence="8"/>
<evidence type="ECO:0000256" key="1">
    <source>
        <dbReference type="ARBA" id="ARBA00004167"/>
    </source>
</evidence>
<dbReference type="GO" id="GO:0005737">
    <property type="term" value="C:cytoplasm"/>
    <property type="evidence" value="ECO:0007669"/>
    <property type="project" value="TreeGrafter"/>
</dbReference>
<proteinExistence type="inferred from homology"/>
<keyword evidence="6" id="KW-1133">Transmembrane helix</keyword>
<evidence type="ECO:0000256" key="2">
    <source>
        <dbReference type="ARBA" id="ARBA00007647"/>
    </source>
</evidence>
<keyword evidence="3 8" id="KW-0328">Glycosyltransferase</keyword>
<dbReference type="GO" id="GO:0016757">
    <property type="term" value="F:glycosyltransferase activity"/>
    <property type="evidence" value="ECO:0007669"/>
    <property type="project" value="UniProtKB-UniRule"/>
</dbReference>
<evidence type="ECO:0000313" key="10">
    <source>
        <dbReference type="Proteomes" id="UP000678393"/>
    </source>
</evidence>
<evidence type="ECO:0000256" key="7">
    <source>
        <dbReference type="ARBA" id="ARBA00023136"/>
    </source>
</evidence>
<organism evidence="9 10">
    <name type="scientific">Candidula unifasciata</name>
    <dbReference type="NCBI Taxonomy" id="100452"/>
    <lineage>
        <taxon>Eukaryota</taxon>
        <taxon>Metazoa</taxon>
        <taxon>Spiralia</taxon>
        <taxon>Lophotrochozoa</taxon>
        <taxon>Mollusca</taxon>
        <taxon>Gastropoda</taxon>
        <taxon>Heterobranchia</taxon>
        <taxon>Euthyneura</taxon>
        <taxon>Panpulmonata</taxon>
        <taxon>Eupulmonata</taxon>
        <taxon>Stylommatophora</taxon>
        <taxon>Helicina</taxon>
        <taxon>Helicoidea</taxon>
        <taxon>Geomitridae</taxon>
        <taxon>Candidula</taxon>
    </lineage>
</organism>
<evidence type="ECO:0000256" key="6">
    <source>
        <dbReference type="ARBA" id="ARBA00022989"/>
    </source>
</evidence>
<evidence type="ECO:0000256" key="3">
    <source>
        <dbReference type="ARBA" id="ARBA00022676"/>
    </source>
</evidence>
<dbReference type="PANTHER" id="PTHR21461">
    <property type="entry name" value="GLYCOSYLTRANSFERASE FAMILY 92 PROTEIN"/>
    <property type="match status" value="1"/>
</dbReference>
<evidence type="ECO:0000256" key="8">
    <source>
        <dbReference type="RuleBase" id="RU366017"/>
    </source>
</evidence>
<keyword evidence="5" id="KW-0812">Transmembrane</keyword>
<sequence>VGQYVSWNHRPLPRMYSKAKYFKHGRDDAIFMYSAIANYHLPVNGAINIIITTLDASTSPLRCCVLLDNDTLYFIPSQTHFFYHTIDVTFVANIVEFFYPKILKAHQFSCVVPETGRYVGHVTLTSSACSTDFRDYLPVLYPQRVPGGLAICAKVAHSAGLDPERIIEWFELQRMLGVDKVLIYNLGVPERVRRVFRFYQEIGVLDLQPYELPGDPANRTLMEKEKRRMQFHHDESMAVLECRQRMAGYSYVISHDLDEFIIPRRDLDLKEFFKVSVQLLILTMSAPSSCFLPSRTLSITTHNIFPLPTYTT</sequence>
<keyword evidence="10" id="KW-1185">Reference proteome</keyword>
<comment type="similarity">
    <text evidence="2 8">Belongs to the glycosyltransferase 92 family.</text>
</comment>
<dbReference type="AlphaFoldDB" id="A0A8S3YFC6"/>
<dbReference type="Pfam" id="PF01697">
    <property type="entry name" value="Glyco_transf_92"/>
    <property type="match status" value="1"/>
</dbReference>
<comment type="subcellular location">
    <subcellularLocation>
        <location evidence="1">Membrane</location>
        <topology evidence="1">Single-pass membrane protein</topology>
    </subcellularLocation>
</comment>
<accession>A0A8S3YFC6</accession>
<evidence type="ECO:0000256" key="4">
    <source>
        <dbReference type="ARBA" id="ARBA00022679"/>
    </source>
</evidence>
<keyword evidence="7" id="KW-0472">Membrane</keyword>
<dbReference type="PANTHER" id="PTHR21461:SF69">
    <property type="entry name" value="GLYCOSYLTRANSFERASE FAMILY 92 PROTEIN"/>
    <property type="match status" value="1"/>
</dbReference>
<reference evidence="9" key="1">
    <citation type="submission" date="2021-04" db="EMBL/GenBank/DDBJ databases">
        <authorList>
            <consortium name="Molecular Ecology Group"/>
        </authorList>
    </citation>
    <scope>NUCLEOTIDE SEQUENCE</scope>
</reference>
<evidence type="ECO:0000313" key="9">
    <source>
        <dbReference type="EMBL" id="CAG5115939.1"/>
    </source>
</evidence>
<dbReference type="OrthoDB" id="6042617at2759"/>
<comment type="caution">
    <text evidence="9">The sequence shown here is derived from an EMBL/GenBank/DDBJ whole genome shotgun (WGS) entry which is preliminary data.</text>
</comment>
<dbReference type="Proteomes" id="UP000678393">
    <property type="component" value="Unassembled WGS sequence"/>
</dbReference>
<gene>
    <name evidence="9" type="ORF">CUNI_LOCUS1497</name>
</gene>
<dbReference type="InterPro" id="IPR008166">
    <property type="entry name" value="Glyco_transf_92"/>
</dbReference>
<protein>
    <recommendedName>
        <fullName evidence="8">Glycosyltransferase family 92 protein</fullName>
        <ecNumber evidence="8">2.4.1.-</ecNumber>
    </recommendedName>
</protein>
<name>A0A8S3YFC6_9EUPU</name>
<dbReference type="GO" id="GO:0016020">
    <property type="term" value="C:membrane"/>
    <property type="evidence" value="ECO:0007669"/>
    <property type="project" value="UniProtKB-SubCell"/>
</dbReference>
<evidence type="ECO:0000256" key="5">
    <source>
        <dbReference type="ARBA" id="ARBA00022692"/>
    </source>
</evidence>
<feature type="non-terminal residue" evidence="9">
    <location>
        <position position="1"/>
    </location>
</feature>
<keyword evidence="4 8" id="KW-0808">Transferase</keyword>